<dbReference type="AlphaFoldDB" id="A0A2W7BRY9"/>
<reference evidence="2" key="1">
    <citation type="submission" date="2017-03" db="EMBL/GenBank/DDBJ databases">
        <authorList>
            <person name="Safronova V.I."/>
            <person name="Sazanova A.L."/>
            <person name="Chirak E.R."/>
        </authorList>
    </citation>
    <scope>NUCLEOTIDE SEQUENCE [LARGE SCALE GENOMIC DNA]</scope>
    <source>
        <strain evidence="2">Ach-343</strain>
    </source>
</reference>
<keyword evidence="2" id="KW-1185">Reference proteome</keyword>
<organism evidence="1 2">
    <name type="scientific">Mesorhizobium kowhaii</name>
    <dbReference type="NCBI Taxonomy" id="1300272"/>
    <lineage>
        <taxon>Bacteria</taxon>
        <taxon>Pseudomonadati</taxon>
        <taxon>Pseudomonadota</taxon>
        <taxon>Alphaproteobacteria</taxon>
        <taxon>Hyphomicrobiales</taxon>
        <taxon>Phyllobacteriaceae</taxon>
        <taxon>Mesorhizobium</taxon>
    </lineage>
</organism>
<gene>
    <name evidence="1" type="ORF">B5V02_39495</name>
</gene>
<name>A0A2W7BRY9_9HYPH</name>
<dbReference type="Proteomes" id="UP000248616">
    <property type="component" value="Unassembled WGS sequence"/>
</dbReference>
<comment type="caution">
    <text evidence="1">The sequence shown here is derived from an EMBL/GenBank/DDBJ whole genome shotgun (WGS) entry which is preliminary data.</text>
</comment>
<dbReference type="RefSeq" id="WP_111549358.1">
    <property type="nucleotide sequence ID" value="NZ_MZXV01000085.1"/>
</dbReference>
<evidence type="ECO:0000313" key="1">
    <source>
        <dbReference type="EMBL" id="PZV33402.1"/>
    </source>
</evidence>
<proteinExistence type="predicted"/>
<protein>
    <submittedName>
        <fullName evidence="1">Uncharacterized protein</fullName>
    </submittedName>
</protein>
<dbReference type="OrthoDB" id="361944at2"/>
<sequence>MAKVIRYEIDPKNPPPLTDAQKAEIAWLTSRPESDVDTSDIPELTEEFWRNAIRGGKAR</sequence>
<dbReference type="EMBL" id="MZXV01000085">
    <property type="protein sequence ID" value="PZV33402.1"/>
    <property type="molecule type" value="Genomic_DNA"/>
</dbReference>
<evidence type="ECO:0000313" key="2">
    <source>
        <dbReference type="Proteomes" id="UP000248616"/>
    </source>
</evidence>
<accession>A0A2W7BRY9</accession>